<sequence length="92" mass="9564">MSKSIHLLSLSLVRSLPCTISQNITSTLGEGRDIPALRTGREGLPSSGSLQGNLHSLLPLISSSWGFTGDPGGSLGKAAIPYLLTSLYSSSH</sequence>
<gene>
    <name evidence="2" type="ORF">CCAM_LOCUS8842</name>
</gene>
<keyword evidence="3" id="KW-1185">Reference proteome</keyword>
<name>A0A484KXJ0_9ASTE</name>
<organism evidence="2 3">
    <name type="scientific">Cuscuta campestris</name>
    <dbReference type="NCBI Taxonomy" id="132261"/>
    <lineage>
        <taxon>Eukaryota</taxon>
        <taxon>Viridiplantae</taxon>
        <taxon>Streptophyta</taxon>
        <taxon>Embryophyta</taxon>
        <taxon>Tracheophyta</taxon>
        <taxon>Spermatophyta</taxon>
        <taxon>Magnoliopsida</taxon>
        <taxon>eudicotyledons</taxon>
        <taxon>Gunneridae</taxon>
        <taxon>Pentapetalae</taxon>
        <taxon>asterids</taxon>
        <taxon>lamiids</taxon>
        <taxon>Solanales</taxon>
        <taxon>Convolvulaceae</taxon>
        <taxon>Cuscuteae</taxon>
        <taxon>Cuscuta</taxon>
        <taxon>Cuscuta subgen. Grammica</taxon>
        <taxon>Cuscuta sect. Cleistogrammica</taxon>
    </lineage>
</organism>
<evidence type="ECO:0000313" key="2">
    <source>
        <dbReference type="EMBL" id="VFQ67066.1"/>
    </source>
</evidence>
<accession>A0A484KXJ0</accession>
<protein>
    <recommendedName>
        <fullName evidence="4">Secreted protein</fullName>
    </recommendedName>
</protein>
<dbReference type="EMBL" id="OOIL02000561">
    <property type="protein sequence ID" value="VFQ67066.1"/>
    <property type="molecule type" value="Genomic_DNA"/>
</dbReference>
<dbReference type="OrthoDB" id="10541557at2759"/>
<evidence type="ECO:0000313" key="3">
    <source>
        <dbReference type="Proteomes" id="UP000595140"/>
    </source>
</evidence>
<dbReference type="Proteomes" id="UP000595140">
    <property type="component" value="Unassembled WGS sequence"/>
</dbReference>
<dbReference type="AlphaFoldDB" id="A0A484KXJ0"/>
<reference evidence="2 3" key="1">
    <citation type="submission" date="2018-04" db="EMBL/GenBank/DDBJ databases">
        <authorList>
            <person name="Vogel A."/>
        </authorList>
    </citation>
    <scope>NUCLEOTIDE SEQUENCE [LARGE SCALE GENOMIC DNA]</scope>
</reference>
<feature type="chain" id="PRO_5019718739" description="Secreted protein" evidence="1">
    <location>
        <begin position="22"/>
        <end position="92"/>
    </location>
</feature>
<proteinExistence type="predicted"/>
<evidence type="ECO:0008006" key="4">
    <source>
        <dbReference type="Google" id="ProtNLM"/>
    </source>
</evidence>
<feature type="signal peptide" evidence="1">
    <location>
        <begin position="1"/>
        <end position="21"/>
    </location>
</feature>
<evidence type="ECO:0000256" key="1">
    <source>
        <dbReference type="SAM" id="SignalP"/>
    </source>
</evidence>
<keyword evidence="1" id="KW-0732">Signal</keyword>